<reference evidence="2 3" key="1">
    <citation type="submission" date="2015-09" db="EMBL/GenBank/DDBJ databases">
        <authorList>
            <consortium name="Pathogen Informatics"/>
        </authorList>
    </citation>
    <scope>NUCLEOTIDE SEQUENCE [LARGE SCALE GENOMIC DNA]</scope>
    <source>
        <strain evidence="2 3">2789STDY5834908</strain>
    </source>
</reference>
<protein>
    <submittedName>
        <fullName evidence="2">Uncharacterized protein</fullName>
    </submittedName>
</protein>
<evidence type="ECO:0000313" key="2">
    <source>
        <dbReference type="EMBL" id="CUP52770.1"/>
    </source>
</evidence>
<proteinExistence type="predicted"/>
<organism evidence="2 3">
    <name type="scientific">Anaerostipes hadrus</name>
    <dbReference type="NCBI Taxonomy" id="649756"/>
    <lineage>
        <taxon>Bacteria</taxon>
        <taxon>Bacillati</taxon>
        <taxon>Bacillota</taxon>
        <taxon>Clostridia</taxon>
        <taxon>Lachnospirales</taxon>
        <taxon>Lachnospiraceae</taxon>
        <taxon>Anaerostipes</taxon>
    </lineage>
</organism>
<feature type="transmembrane region" description="Helical" evidence="1">
    <location>
        <begin position="248"/>
        <end position="269"/>
    </location>
</feature>
<evidence type="ECO:0000313" key="3">
    <source>
        <dbReference type="Proteomes" id="UP000095564"/>
    </source>
</evidence>
<feature type="transmembrane region" description="Helical" evidence="1">
    <location>
        <begin position="298"/>
        <end position="315"/>
    </location>
</feature>
<keyword evidence="1" id="KW-1133">Transmembrane helix</keyword>
<keyword evidence="1" id="KW-0472">Membrane</keyword>
<dbReference type="EMBL" id="CZAU01000013">
    <property type="protein sequence ID" value="CUP52770.1"/>
    <property type="molecule type" value="Genomic_DNA"/>
</dbReference>
<dbReference type="Proteomes" id="UP000095564">
    <property type="component" value="Unassembled WGS sequence"/>
</dbReference>
<evidence type="ECO:0000256" key="1">
    <source>
        <dbReference type="SAM" id="Phobius"/>
    </source>
</evidence>
<dbReference type="AlphaFoldDB" id="A0A174P1U7"/>
<name>A0A174P1U7_ANAHA</name>
<feature type="transmembrane region" description="Helical" evidence="1">
    <location>
        <begin position="276"/>
        <end position="292"/>
    </location>
</feature>
<sequence length="335" mass="39336">MRKILKIIVYTGVIISLIPIITMFCINLRQNKIETDRNFYGKEITESQLKVVQNSYQKYECSSKYIVKKKELGKMRYFYRDKNQMRFEASEEEYNRYIKDSDIFYVYKPKCQISYHSKQGKLTAKFIGKKISLTPKTFLNQELETVKSLVAQKSHNKAFSTYSFDDIAKRYNNLTILGLENKKAMTNFKLSSKLGKGSICGKSLVKSAKYDRLYKDFAFYQTPKEKFANIKDCFLLFSAKLQPCYPDGYFWVYMIPFWCSTLLVLLVGAKDTNHNKSVLIILMQFFLTTLWMDQWNKSGITLAIILILIILFFIGKELRSIRKEGDLQDEEKKNI</sequence>
<feature type="transmembrane region" description="Helical" evidence="1">
    <location>
        <begin position="7"/>
        <end position="29"/>
    </location>
</feature>
<keyword evidence="1" id="KW-0812">Transmembrane</keyword>
<dbReference type="RefSeq" id="WP_055160109.1">
    <property type="nucleotide sequence ID" value="NZ_CZAU01000013.1"/>
</dbReference>
<accession>A0A174P1U7</accession>
<gene>
    <name evidence="2" type="ORF">ERS852520_01570</name>
</gene>